<evidence type="ECO:0000313" key="4">
    <source>
        <dbReference type="Proteomes" id="UP000017559"/>
    </source>
</evidence>
<feature type="compositionally biased region" description="Polar residues" evidence="2">
    <location>
        <begin position="149"/>
        <end position="166"/>
    </location>
</feature>
<accession>V2X9P1</accession>
<organism evidence="3 4">
    <name type="scientific">Moniliophthora roreri (strain MCA 2997)</name>
    <name type="common">Cocoa frosty pod rot fungus</name>
    <name type="synonym">Crinipellis roreri</name>
    <dbReference type="NCBI Taxonomy" id="1381753"/>
    <lineage>
        <taxon>Eukaryota</taxon>
        <taxon>Fungi</taxon>
        <taxon>Dikarya</taxon>
        <taxon>Basidiomycota</taxon>
        <taxon>Agaricomycotina</taxon>
        <taxon>Agaricomycetes</taxon>
        <taxon>Agaricomycetidae</taxon>
        <taxon>Agaricales</taxon>
        <taxon>Marasmiineae</taxon>
        <taxon>Marasmiaceae</taxon>
        <taxon>Moniliophthora</taxon>
    </lineage>
</organism>
<evidence type="ECO:0000256" key="2">
    <source>
        <dbReference type="SAM" id="MobiDB-lite"/>
    </source>
</evidence>
<feature type="region of interest" description="Disordered" evidence="2">
    <location>
        <begin position="1"/>
        <end position="50"/>
    </location>
</feature>
<dbReference type="EMBL" id="AWSO01000552">
    <property type="protein sequence ID" value="ESK89526.1"/>
    <property type="molecule type" value="Genomic_DNA"/>
</dbReference>
<keyword evidence="1" id="KW-0175">Coiled coil</keyword>
<feature type="compositionally biased region" description="Acidic residues" evidence="2">
    <location>
        <begin position="167"/>
        <end position="178"/>
    </location>
</feature>
<feature type="coiled-coil region" evidence="1">
    <location>
        <begin position="94"/>
        <end position="128"/>
    </location>
</feature>
<reference evidence="3 4" key="1">
    <citation type="journal article" date="2014" name="BMC Genomics">
        <title>Genome and secretome analysis of the hemibiotrophic fungal pathogen, Moniliophthora roreri, which causes frosty pod rot disease of cacao: mechanisms of the biotrophic and necrotrophic phases.</title>
        <authorList>
            <person name="Meinhardt L.W."/>
            <person name="Costa G.G.L."/>
            <person name="Thomazella D.P.T."/>
            <person name="Teixeira P.J.P.L."/>
            <person name="Carazzolle M.F."/>
            <person name="Schuster S.C."/>
            <person name="Carlson J.E."/>
            <person name="Guiltinan M.J."/>
            <person name="Mieczkowski P."/>
            <person name="Farmer A."/>
            <person name="Ramaraj T."/>
            <person name="Crozier J."/>
            <person name="Davis R.E."/>
            <person name="Shao J."/>
            <person name="Melnick R.L."/>
            <person name="Pereira G.A.G."/>
            <person name="Bailey B.A."/>
        </authorList>
    </citation>
    <scope>NUCLEOTIDE SEQUENCE [LARGE SCALE GENOMIC DNA]</scope>
    <source>
        <strain evidence="3 4">MCA 2997</strain>
    </source>
</reference>
<feature type="region of interest" description="Disordered" evidence="2">
    <location>
        <begin position="143"/>
        <end position="180"/>
    </location>
</feature>
<dbReference type="HOGENOM" id="CLU_545235_0_0_1"/>
<keyword evidence="4" id="KW-1185">Reference proteome</keyword>
<sequence length="500" mass="56231">MAGTKATQSHLNEDTKKKQQKRPLPYILVPPLLSDGPTPRNIHSPPRVQGSEELRLHLKAESENVGSLVDRILGPVEILAEHNRQFRLTYRRALLEAEGEKEALQLRVSQLETRLEAEKELRKYFEQKYGELRGAVTLKPLSQGDEATHCTNSDSNSTLRPPQVQNESEDQMDVDSDTDSNYSLYMPVDEHFSQRTASVKPLPTMPSPEALRAKLPTSVGFYQALFYNREQEPEQREALSERPIVIFTIYADTKEALVMQEYDLSDINGFARFAKEQLNLLISDNEVERMNWSDGDIFRVYCVDLTSCPIDISAFLDILEPITSESRGIRLGPTCGMEITVPSSKVPCGIPLLIDFVPESTAAEEVKHSISSSIVGCHNVEIQSYIGDSHRLRVFAEADVWTNDDASSLLWDLATDAGRAGKTKREVHLGGRTRKVSRMEFCRYCGYDCMVLAWPHTPDHCGLLQSLGESDTKPFAFRQTKAETCGPSPKKTRHTRSDSN</sequence>
<proteinExistence type="predicted"/>
<feature type="region of interest" description="Disordered" evidence="2">
    <location>
        <begin position="479"/>
        <end position="500"/>
    </location>
</feature>
<evidence type="ECO:0000256" key="1">
    <source>
        <dbReference type="SAM" id="Coils"/>
    </source>
</evidence>
<evidence type="ECO:0000313" key="3">
    <source>
        <dbReference type="EMBL" id="ESK89526.1"/>
    </source>
</evidence>
<gene>
    <name evidence="3" type="ORF">Moror_16062</name>
</gene>
<name>V2X9P1_MONRO</name>
<protein>
    <submittedName>
        <fullName evidence="3">Uncharacterized protein</fullName>
    </submittedName>
</protein>
<feature type="compositionally biased region" description="Polar residues" evidence="2">
    <location>
        <begin position="1"/>
        <end position="10"/>
    </location>
</feature>
<comment type="caution">
    <text evidence="3">The sequence shown here is derived from an EMBL/GenBank/DDBJ whole genome shotgun (WGS) entry which is preliminary data.</text>
</comment>
<dbReference type="AlphaFoldDB" id="V2X9P1"/>
<dbReference type="Proteomes" id="UP000017559">
    <property type="component" value="Unassembled WGS sequence"/>
</dbReference>
<dbReference type="KEGG" id="mrr:Moror_16062"/>